<evidence type="ECO:0000313" key="7">
    <source>
        <dbReference type="Proteomes" id="UP000094463"/>
    </source>
</evidence>
<dbReference type="InterPro" id="IPR051013">
    <property type="entry name" value="MBL_superfamily_lactonases"/>
</dbReference>
<dbReference type="KEGG" id="bbev:BBEV_0759"/>
<keyword evidence="4" id="KW-0862">Zinc</keyword>
<dbReference type="GO" id="GO:0016787">
    <property type="term" value="F:hydrolase activity"/>
    <property type="evidence" value="ECO:0007669"/>
    <property type="project" value="UniProtKB-KW"/>
</dbReference>
<sequence>MPILKEVVSMAMESWHVNEEVTLTWLDGGVTNMDGGAMFGVVPKPLWSKRYPVNDKNQIELRSDPILIQVDGMNLLIEAGIGNGKFSEKAIRNYGITSESKVDESLKKLNLTPEDIDAVLMTHMHFDHVSGLSRPEGDSFVSVFPNATIYVEEREWDEMREPNMRSKNTYFRENWEGIEAQVKPYKGQLEVVPDIRMIHTGGHSNGHAIIHINRGNANIWHMADLMPTHAHFPSLWVLAYDDYPVTSIMQKEKYIQGNLENSPYFIFYHDAKYRYIRFSQDGKSIEESLKRNRENE</sequence>
<reference evidence="6 7" key="1">
    <citation type="submission" date="2015-08" db="EMBL/GenBank/DDBJ databases">
        <title>The complete genome sequence of Bacillus beveridgei MLTeJB.</title>
        <authorList>
            <person name="Hanson T.E."/>
            <person name="Mesa C."/>
            <person name="Basesman S.M."/>
            <person name="Oremland R.S."/>
        </authorList>
    </citation>
    <scope>NUCLEOTIDE SEQUENCE [LARGE SCALE GENOMIC DNA]</scope>
    <source>
        <strain evidence="6 7">MLTeJB</strain>
    </source>
</reference>
<name>A0A1D7QSY6_9BACI</name>
<dbReference type="Gene3D" id="3.60.15.10">
    <property type="entry name" value="Ribonuclease Z/Hydroxyacylglutathione hydrolase-like"/>
    <property type="match status" value="1"/>
</dbReference>
<dbReference type="PANTHER" id="PTHR42978">
    <property type="entry name" value="QUORUM-QUENCHING LACTONASE YTNP-RELATED-RELATED"/>
    <property type="match status" value="1"/>
</dbReference>
<keyword evidence="7" id="KW-1185">Reference proteome</keyword>
<comment type="similarity">
    <text evidence="1">Belongs to the metallo-beta-lactamase superfamily.</text>
</comment>
<dbReference type="CDD" id="cd07728">
    <property type="entry name" value="YtnP-like_MBL-fold"/>
    <property type="match status" value="1"/>
</dbReference>
<accession>A0A1D7QSY6</accession>
<dbReference type="EMBL" id="CP012502">
    <property type="protein sequence ID" value="AOM82130.1"/>
    <property type="molecule type" value="Genomic_DNA"/>
</dbReference>
<dbReference type="SUPFAM" id="SSF56281">
    <property type="entry name" value="Metallo-hydrolase/oxidoreductase"/>
    <property type="match status" value="1"/>
</dbReference>
<dbReference type="AlphaFoldDB" id="A0A1D7QSY6"/>
<organism evidence="6 7">
    <name type="scientific">Salisediminibacterium beveridgei</name>
    <dbReference type="NCBI Taxonomy" id="632773"/>
    <lineage>
        <taxon>Bacteria</taxon>
        <taxon>Bacillati</taxon>
        <taxon>Bacillota</taxon>
        <taxon>Bacilli</taxon>
        <taxon>Bacillales</taxon>
        <taxon>Bacillaceae</taxon>
        <taxon>Salisediminibacterium</taxon>
    </lineage>
</organism>
<evidence type="ECO:0000256" key="2">
    <source>
        <dbReference type="ARBA" id="ARBA00022723"/>
    </source>
</evidence>
<proteinExistence type="inferred from homology"/>
<evidence type="ECO:0000313" key="6">
    <source>
        <dbReference type="EMBL" id="AOM82130.1"/>
    </source>
</evidence>
<dbReference type="SMART" id="SM00849">
    <property type="entry name" value="Lactamase_B"/>
    <property type="match status" value="1"/>
</dbReference>
<feature type="domain" description="Metallo-beta-lactamase" evidence="5">
    <location>
        <begin position="62"/>
        <end position="269"/>
    </location>
</feature>
<keyword evidence="2" id="KW-0479">Metal-binding</keyword>
<keyword evidence="3" id="KW-0378">Hydrolase</keyword>
<evidence type="ECO:0000256" key="4">
    <source>
        <dbReference type="ARBA" id="ARBA00022833"/>
    </source>
</evidence>
<evidence type="ECO:0000259" key="5">
    <source>
        <dbReference type="SMART" id="SM00849"/>
    </source>
</evidence>
<dbReference type="InterPro" id="IPR036866">
    <property type="entry name" value="RibonucZ/Hydroxyglut_hydro"/>
</dbReference>
<gene>
    <name evidence="6" type="primary">ytnP</name>
    <name evidence="6" type="ORF">BBEV_0759</name>
</gene>
<protein>
    <submittedName>
        <fullName evidence="6">Uncharacterized protein ytnP</fullName>
    </submittedName>
</protein>
<dbReference type="Pfam" id="PF00753">
    <property type="entry name" value="Lactamase_B"/>
    <property type="match status" value="1"/>
</dbReference>
<evidence type="ECO:0000256" key="3">
    <source>
        <dbReference type="ARBA" id="ARBA00022801"/>
    </source>
</evidence>
<dbReference type="PANTHER" id="PTHR42978:SF6">
    <property type="entry name" value="QUORUM-QUENCHING LACTONASE YTNP-RELATED"/>
    <property type="match status" value="1"/>
</dbReference>
<dbReference type="STRING" id="632773.BBEV_0759"/>
<dbReference type="InterPro" id="IPR001279">
    <property type="entry name" value="Metallo-B-lactamas"/>
</dbReference>
<evidence type="ECO:0000256" key="1">
    <source>
        <dbReference type="ARBA" id="ARBA00007749"/>
    </source>
</evidence>
<dbReference type="GO" id="GO:0046872">
    <property type="term" value="F:metal ion binding"/>
    <property type="evidence" value="ECO:0007669"/>
    <property type="project" value="UniProtKB-KW"/>
</dbReference>
<dbReference type="Proteomes" id="UP000094463">
    <property type="component" value="Chromosome"/>
</dbReference>